<dbReference type="PROSITE" id="PS00135">
    <property type="entry name" value="TRYPSIN_SER"/>
    <property type="match status" value="1"/>
</dbReference>
<dbReference type="PROSITE" id="PS00134">
    <property type="entry name" value="TRYPSIN_HIS"/>
    <property type="match status" value="1"/>
</dbReference>
<evidence type="ECO:0000256" key="4">
    <source>
        <dbReference type="ARBA" id="ARBA00022670"/>
    </source>
</evidence>
<feature type="domain" description="Peptidase S1" evidence="12">
    <location>
        <begin position="25"/>
        <end position="255"/>
    </location>
</feature>
<evidence type="ECO:0000256" key="10">
    <source>
        <dbReference type="RuleBase" id="RU363034"/>
    </source>
</evidence>
<gene>
    <name evidence="13" type="ORF">JD844_033958</name>
</gene>
<dbReference type="Proteomes" id="UP000826234">
    <property type="component" value="Unassembled WGS sequence"/>
</dbReference>
<evidence type="ECO:0000313" key="13">
    <source>
        <dbReference type="EMBL" id="KAH0625744.1"/>
    </source>
</evidence>
<sequence>MDSSTVWILLFLGISSTYGQPRARILGGREPQPHTMPYMASLQEDGKHICGGFLITAEWVLSAAHCLEDTINGTFQVLLGAHSLTAHEPHKRLYGVRRLIPHPGSSTETNADDLLLIQLAEPALLGTDVGTLALQEEDQEVPAGTLCTAAGWGFTTNTGKRPDKLQSVELSIMSRATCNRRIHHDGEVTENMMCTEIKKDSRKDTCKGDSGGPLVCHGVAAGVVAAGSRVCGNWKKPGIYTRIPPYIEWIRAVMASAN</sequence>
<dbReference type="InterPro" id="IPR018114">
    <property type="entry name" value="TRYPSIN_HIS"/>
</dbReference>
<feature type="chain" id="PRO_5046577528" description="Peptidase S1 domain-containing protein" evidence="11">
    <location>
        <begin position="20"/>
        <end position="258"/>
    </location>
</feature>
<keyword evidence="5 11" id="KW-0732">Signal</keyword>
<keyword evidence="14" id="KW-1185">Reference proteome</keyword>
<keyword evidence="7 10" id="KW-0720">Serine protease</keyword>
<dbReference type="PROSITE" id="PS50240">
    <property type="entry name" value="TRYPSIN_DOM"/>
    <property type="match status" value="1"/>
</dbReference>
<proteinExistence type="inferred from homology"/>
<comment type="similarity">
    <text evidence="2">Belongs to the peptidase S1 family. Snake venom subfamily.</text>
</comment>
<evidence type="ECO:0000256" key="2">
    <source>
        <dbReference type="ARBA" id="ARBA00009228"/>
    </source>
</evidence>
<comment type="subcellular location">
    <subcellularLocation>
        <location evidence="1">Secreted</location>
    </subcellularLocation>
</comment>
<evidence type="ECO:0000256" key="6">
    <source>
        <dbReference type="ARBA" id="ARBA00022801"/>
    </source>
</evidence>
<evidence type="ECO:0000259" key="12">
    <source>
        <dbReference type="PROSITE" id="PS50240"/>
    </source>
</evidence>
<dbReference type="Gene3D" id="2.40.10.10">
    <property type="entry name" value="Trypsin-like serine proteases"/>
    <property type="match status" value="2"/>
</dbReference>
<keyword evidence="3" id="KW-0964">Secreted</keyword>
<dbReference type="InterPro" id="IPR009003">
    <property type="entry name" value="Peptidase_S1_PA"/>
</dbReference>
<dbReference type="PANTHER" id="PTHR24271:SF54">
    <property type="entry name" value="COMPLEMENT FACTOR D"/>
    <property type="match status" value="1"/>
</dbReference>
<dbReference type="SMART" id="SM00020">
    <property type="entry name" value="Tryp_SPc"/>
    <property type="match status" value="1"/>
</dbReference>
<dbReference type="EMBL" id="JAIPUX010000953">
    <property type="protein sequence ID" value="KAH0625744.1"/>
    <property type="molecule type" value="Genomic_DNA"/>
</dbReference>
<keyword evidence="8" id="KW-0865">Zymogen</keyword>
<keyword evidence="4 10" id="KW-0645">Protease</keyword>
<comment type="caution">
    <text evidence="13">The sequence shown here is derived from an EMBL/GenBank/DDBJ whole genome shotgun (WGS) entry which is preliminary data.</text>
</comment>
<keyword evidence="9" id="KW-1015">Disulfide bond</keyword>
<evidence type="ECO:0000313" key="14">
    <source>
        <dbReference type="Proteomes" id="UP000826234"/>
    </source>
</evidence>
<evidence type="ECO:0000256" key="11">
    <source>
        <dbReference type="SAM" id="SignalP"/>
    </source>
</evidence>
<name>A0ABQ7T899_PHRPL</name>
<evidence type="ECO:0000256" key="3">
    <source>
        <dbReference type="ARBA" id="ARBA00022525"/>
    </source>
</evidence>
<dbReference type="CDD" id="cd00190">
    <property type="entry name" value="Tryp_SPc"/>
    <property type="match status" value="1"/>
</dbReference>
<evidence type="ECO:0000256" key="8">
    <source>
        <dbReference type="ARBA" id="ARBA00023145"/>
    </source>
</evidence>
<dbReference type="InterPro" id="IPR001314">
    <property type="entry name" value="Peptidase_S1A"/>
</dbReference>
<evidence type="ECO:0000256" key="7">
    <source>
        <dbReference type="ARBA" id="ARBA00022825"/>
    </source>
</evidence>
<evidence type="ECO:0000256" key="1">
    <source>
        <dbReference type="ARBA" id="ARBA00004613"/>
    </source>
</evidence>
<dbReference type="PANTHER" id="PTHR24271">
    <property type="entry name" value="KALLIKREIN-RELATED"/>
    <property type="match status" value="1"/>
</dbReference>
<keyword evidence="6 10" id="KW-0378">Hydrolase</keyword>
<dbReference type="InterPro" id="IPR001254">
    <property type="entry name" value="Trypsin_dom"/>
</dbReference>
<dbReference type="Pfam" id="PF00089">
    <property type="entry name" value="Trypsin"/>
    <property type="match status" value="1"/>
</dbReference>
<reference evidence="13 14" key="1">
    <citation type="journal article" date="2022" name="Gigascience">
        <title>A chromosome-level genome assembly and annotation of the desert horned lizard, Phrynosoma platyrhinos, provides insight into chromosomal rearrangements among reptiles.</title>
        <authorList>
            <person name="Koochekian N."/>
            <person name="Ascanio A."/>
            <person name="Farleigh K."/>
            <person name="Card D.C."/>
            <person name="Schield D.R."/>
            <person name="Castoe T.A."/>
            <person name="Jezkova T."/>
        </authorList>
    </citation>
    <scope>NUCLEOTIDE SEQUENCE [LARGE SCALE GENOMIC DNA]</scope>
    <source>
        <strain evidence="13">NK-2021</strain>
    </source>
</reference>
<accession>A0ABQ7T899</accession>
<dbReference type="SUPFAM" id="SSF50494">
    <property type="entry name" value="Trypsin-like serine proteases"/>
    <property type="match status" value="1"/>
</dbReference>
<evidence type="ECO:0000256" key="5">
    <source>
        <dbReference type="ARBA" id="ARBA00022729"/>
    </source>
</evidence>
<dbReference type="PRINTS" id="PR00722">
    <property type="entry name" value="CHYMOTRYPSIN"/>
</dbReference>
<dbReference type="InterPro" id="IPR033116">
    <property type="entry name" value="TRYPSIN_SER"/>
</dbReference>
<protein>
    <recommendedName>
        <fullName evidence="12">Peptidase S1 domain-containing protein</fullName>
    </recommendedName>
</protein>
<dbReference type="InterPro" id="IPR043504">
    <property type="entry name" value="Peptidase_S1_PA_chymotrypsin"/>
</dbReference>
<feature type="signal peptide" evidence="11">
    <location>
        <begin position="1"/>
        <end position="19"/>
    </location>
</feature>
<organism evidence="13 14">
    <name type="scientific">Phrynosoma platyrhinos</name>
    <name type="common">Desert horned lizard</name>
    <dbReference type="NCBI Taxonomy" id="52577"/>
    <lineage>
        <taxon>Eukaryota</taxon>
        <taxon>Metazoa</taxon>
        <taxon>Chordata</taxon>
        <taxon>Craniata</taxon>
        <taxon>Vertebrata</taxon>
        <taxon>Euteleostomi</taxon>
        <taxon>Lepidosauria</taxon>
        <taxon>Squamata</taxon>
        <taxon>Bifurcata</taxon>
        <taxon>Unidentata</taxon>
        <taxon>Episquamata</taxon>
        <taxon>Toxicofera</taxon>
        <taxon>Iguania</taxon>
        <taxon>Phrynosomatidae</taxon>
        <taxon>Phrynosomatinae</taxon>
        <taxon>Phrynosoma</taxon>
    </lineage>
</organism>
<evidence type="ECO:0000256" key="9">
    <source>
        <dbReference type="ARBA" id="ARBA00023157"/>
    </source>
</evidence>